<proteinExistence type="predicted"/>
<accession>A0A401W014</accession>
<comment type="caution">
    <text evidence="1">The sequence shown here is derived from an EMBL/GenBank/DDBJ whole genome shotgun (WGS) entry which is preliminary data.</text>
</comment>
<protein>
    <recommendedName>
        <fullName evidence="3">ESX-1 secretion-associated protein</fullName>
    </recommendedName>
</protein>
<dbReference type="Proteomes" id="UP000286746">
    <property type="component" value="Unassembled WGS sequence"/>
</dbReference>
<keyword evidence="2" id="KW-1185">Reference proteome</keyword>
<dbReference type="RefSeq" id="WP_125053942.1">
    <property type="nucleotide sequence ID" value="NZ_BHZD01000001.1"/>
</dbReference>
<evidence type="ECO:0000313" key="2">
    <source>
        <dbReference type="Proteomes" id="UP000286746"/>
    </source>
</evidence>
<evidence type="ECO:0000313" key="1">
    <source>
        <dbReference type="EMBL" id="GCD42611.1"/>
    </source>
</evidence>
<dbReference type="EMBL" id="BHZD01000001">
    <property type="protein sequence ID" value="GCD42611.1"/>
    <property type="molecule type" value="Genomic_DNA"/>
</dbReference>
<dbReference type="AlphaFoldDB" id="A0A401W014"/>
<name>A0A401W014_STREY</name>
<evidence type="ECO:0008006" key="3">
    <source>
        <dbReference type="Google" id="ProtNLM"/>
    </source>
</evidence>
<reference evidence="1 2" key="1">
    <citation type="submission" date="2018-11" db="EMBL/GenBank/DDBJ databases">
        <title>Whole genome sequence of Streptomyces paromomycinus NBRC 15454(T).</title>
        <authorList>
            <person name="Komaki H."/>
            <person name="Tamura T."/>
        </authorList>
    </citation>
    <scope>NUCLEOTIDE SEQUENCE [LARGE SCALE GENOMIC DNA]</scope>
    <source>
        <strain evidence="1 2">NBRC 15454</strain>
    </source>
</reference>
<sequence length="102" mass="11244">MSDEVRISTGELHKLGTKFEISADDLGRQLTAFRRRSDAAALCEGFGSREAAGPYLELYEQAERALEQLQERLTEVAGGLRETAVSTDTAEEELVKTIRGVQ</sequence>
<dbReference type="InterPro" id="IPR036689">
    <property type="entry name" value="ESAT-6-like_sf"/>
</dbReference>
<organism evidence="1 2">
    <name type="scientific">Streptomyces paromomycinus</name>
    <name type="common">Streptomyces rimosus subsp. paromomycinus</name>
    <dbReference type="NCBI Taxonomy" id="92743"/>
    <lineage>
        <taxon>Bacteria</taxon>
        <taxon>Bacillati</taxon>
        <taxon>Actinomycetota</taxon>
        <taxon>Actinomycetes</taxon>
        <taxon>Kitasatosporales</taxon>
        <taxon>Streptomycetaceae</taxon>
        <taxon>Streptomyces</taxon>
    </lineage>
</organism>
<dbReference type="SUPFAM" id="SSF140453">
    <property type="entry name" value="EsxAB dimer-like"/>
    <property type="match status" value="1"/>
</dbReference>
<gene>
    <name evidence="1" type="ORF">GKJPGBOP_02279</name>
</gene>
<dbReference type="Gene3D" id="1.10.287.1060">
    <property type="entry name" value="ESAT-6-like"/>
    <property type="match status" value="1"/>
</dbReference>